<dbReference type="Pfam" id="PF07992">
    <property type="entry name" value="Pyr_redox_2"/>
    <property type="match status" value="1"/>
</dbReference>
<organism evidence="6 7">
    <name type="scientific">Triangularia setosa</name>
    <dbReference type="NCBI Taxonomy" id="2587417"/>
    <lineage>
        <taxon>Eukaryota</taxon>
        <taxon>Fungi</taxon>
        <taxon>Dikarya</taxon>
        <taxon>Ascomycota</taxon>
        <taxon>Pezizomycotina</taxon>
        <taxon>Sordariomycetes</taxon>
        <taxon>Sordariomycetidae</taxon>
        <taxon>Sordariales</taxon>
        <taxon>Podosporaceae</taxon>
        <taxon>Triangularia</taxon>
    </lineage>
</organism>
<keyword evidence="7" id="KW-1185">Reference proteome</keyword>
<keyword evidence="2" id="KW-0285">Flavoprotein</keyword>
<dbReference type="InterPro" id="IPR023753">
    <property type="entry name" value="FAD/NAD-binding_dom"/>
</dbReference>
<evidence type="ECO:0000313" key="6">
    <source>
        <dbReference type="EMBL" id="KAK4176243.1"/>
    </source>
</evidence>
<name>A0AAN7A6T5_9PEZI</name>
<feature type="chain" id="PRO_5042922941" evidence="4">
    <location>
        <begin position="21"/>
        <end position="319"/>
    </location>
</feature>
<dbReference type="Gene3D" id="3.50.50.60">
    <property type="entry name" value="FAD/NAD(P)-binding domain"/>
    <property type="match status" value="2"/>
</dbReference>
<dbReference type="InterPro" id="IPR050097">
    <property type="entry name" value="Ferredoxin-NADP_redctase_2"/>
</dbReference>
<reference evidence="6" key="2">
    <citation type="submission" date="2023-05" db="EMBL/GenBank/DDBJ databases">
        <authorList>
            <consortium name="Lawrence Berkeley National Laboratory"/>
            <person name="Steindorff A."/>
            <person name="Hensen N."/>
            <person name="Bonometti L."/>
            <person name="Westerberg I."/>
            <person name="Brannstrom I.O."/>
            <person name="Guillou S."/>
            <person name="Cros-Aarteil S."/>
            <person name="Calhoun S."/>
            <person name="Haridas S."/>
            <person name="Kuo A."/>
            <person name="Mondo S."/>
            <person name="Pangilinan J."/>
            <person name="Riley R."/>
            <person name="Labutti K."/>
            <person name="Andreopoulos B."/>
            <person name="Lipzen A."/>
            <person name="Chen C."/>
            <person name="Yanf M."/>
            <person name="Daum C."/>
            <person name="Ng V."/>
            <person name="Clum A."/>
            <person name="Ohm R."/>
            <person name="Martin F."/>
            <person name="Silar P."/>
            <person name="Natvig D."/>
            <person name="Lalanne C."/>
            <person name="Gautier V."/>
            <person name="Ament-Velasquez S.L."/>
            <person name="Kruys A."/>
            <person name="Hutchinson M.I."/>
            <person name="Powell A.J."/>
            <person name="Barry K."/>
            <person name="Miller A.N."/>
            <person name="Grigoriev I.V."/>
            <person name="Debuchy R."/>
            <person name="Gladieux P."/>
            <person name="Thoren M.H."/>
            <person name="Johannesson H."/>
        </authorList>
    </citation>
    <scope>NUCLEOTIDE SEQUENCE</scope>
    <source>
        <strain evidence="6">CBS 892.96</strain>
    </source>
</reference>
<feature type="signal peptide" evidence="4">
    <location>
        <begin position="1"/>
        <end position="20"/>
    </location>
</feature>
<dbReference type="PRINTS" id="PR00368">
    <property type="entry name" value="FADPNR"/>
</dbReference>
<dbReference type="AlphaFoldDB" id="A0AAN7A6T5"/>
<dbReference type="PRINTS" id="PR00469">
    <property type="entry name" value="PNDRDTASEII"/>
</dbReference>
<dbReference type="SUPFAM" id="SSF51905">
    <property type="entry name" value="FAD/NAD(P)-binding domain"/>
    <property type="match status" value="1"/>
</dbReference>
<sequence length="319" mass="33749">MTAHLLDVLIIGAGPAGLSAALTLGRQAHTAVLFDSGTYRNDATDYMHLIPGWDHAPPSGFRATAKDNILSRYDSISIEQNTNIEAVRQTDSGAFEATAADGRVWRGKKIILASGVEDIFPDIKGYAESWGKSIFHCLFCKGFEQKGCSSAGVLASDGAFKMVPHALHAARQAAQLSKVVTLYTNGSEELAAQIKSALGASKVMKVDSRRIRELVPGDAGLVISFQDGMEATEGFLVHMPPTKVRGQFAGQLNLATTPSGDIKVAQPFPRASVTGVYAAGDNSSPLKNVPSAIFTGHLAAQDAMASIQAESHGQKPLFP</sequence>
<proteinExistence type="inferred from homology"/>
<dbReference type="GO" id="GO:0097237">
    <property type="term" value="P:cellular response to toxic substance"/>
    <property type="evidence" value="ECO:0007669"/>
    <property type="project" value="UniProtKB-ARBA"/>
</dbReference>
<dbReference type="EMBL" id="MU866203">
    <property type="protein sequence ID" value="KAK4176243.1"/>
    <property type="molecule type" value="Genomic_DNA"/>
</dbReference>
<keyword evidence="3" id="KW-0560">Oxidoreductase</keyword>
<comment type="similarity">
    <text evidence="1">Belongs to the class-II pyridine nucleotide-disulfide oxidoreductase family.</text>
</comment>
<evidence type="ECO:0000256" key="1">
    <source>
        <dbReference type="ARBA" id="ARBA00009333"/>
    </source>
</evidence>
<evidence type="ECO:0000256" key="2">
    <source>
        <dbReference type="ARBA" id="ARBA00022630"/>
    </source>
</evidence>
<evidence type="ECO:0000313" key="7">
    <source>
        <dbReference type="Proteomes" id="UP001302321"/>
    </source>
</evidence>
<dbReference type="InterPro" id="IPR036188">
    <property type="entry name" value="FAD/NAD-bd_sf"/>
</dbReference>
<keyword evidence="4" id="KW-0732">Signal</keyword>
<comment type="caution">
    <text evidence="6">The sequence shown here is derived from an EMBL/GenBank/DDBJ whole genome shotgun (WGS) entry which is preliminary data.</text>
</comment>
<reference evidence="6" key="1">
    <citation type="journal article" date="2023" name="Mol. Phylogenet. Evol.">
        <title>Genome-scale phylogeny and comparative genomics of the fungal order Sordariales.</title>
        <authorList>
            <person name="Hensen N."/>
            <person name="Bonometti L."/>
            <person name="Westerberg I."/>
            <person name="Brannstrom I.O."/>
            <person name="Guillou S."/>
            <person name="Cros-Aarteil S."/>
            <person name="Calhoun S."/>
            <person name="Haridas S."/>
            <person name="Kuo A."/>
            <person name="Mondo S."/>
            <person name="Pangilinan J."/>
            <person name="Riley R."/>
            <person name="LaButti K."/>
            <person name="Andreopoulos B."/>
            <person name="Lipzen A."/>
            <person name="Chen C."/>
            <person name="Yan M."/>
            <person name="Daum C."/>
            <person name="Ng V."/>
            <person name="Clum A."/>
            <person name="Steindorff A."/>
            <person name="Ohm R.A."/>
            <person name="Martin F."/>
            <person name="Silar P."/>
            <person name="Natvig D.O."/>
            <person name="Lalanne C."/>
            <person name="Gautier V."/>
            <person name="Ament-Velasquez S.L."/>
            <person name="Kruys A."/>
            <person name="Hutchinson M.I."/>
            <person name="Powell A.J."/>
            <person name="Barry K."/>
            <person name="Miller A.N."/>
            <person name="Grigoriev I.V."/>
            <person name="Debuchy R."/>
            <person name="Gladieux P."/>
            <person name="Hiltunen Thoren M."/>
            <person name="Johannesson H."/>
        </authorList>
    </citation>
    <scope>NUCLEOTIDE SEQUENCE</scope>
    <source>
        <strain evidence="6">CBS 892.96</strain>
    </source>
</reference>
<evidence type="ECO:0000259" key="5">
    <source>
        <dbReference type="Pfam" id="PF07992"/>
    </source>
</evidence>
<dbReference type="GO" id="GO:0016491">
    <property type="term" value="F:oxidoreductase activity"/>
    <property type="evidence" value="ECO:0007669"/>
    <property type="project" value="UniProtKB-KW"/>
</dbReference>
<protein>
    <submittedName>
        <fullName evidence="6">FAD/NAD(P)-binding domain-protein</fullName>
    </submittedName>
</protein>
<evidence type="ECO:0000256" key="3">
    <source>
        <dbReference type="ARBA" id="ARBA00023002"/>
    </source>
</evidence>
<feature type="domain" description="FAD/NAD(P)-binding" evidence="5">
    <location>
        <begin position="7"/>
        <end position="293"/>
    </location>
</feature>
<gene>
    <name evidence="6" type="ORF">QBC36DRAFT_11780</name>
</gene>
<dbReference type="PANTHER" id="PTHR48105">
    <property type="entry name" value="THIOREDOXIN REDUCTASE 1-RELATED-RELATED"/>
    <property type="match status" value="1"/>
</dbReference>
<accession>A0AAN7A6T5</accession>
<evidence type="ECO:0000256" key="4">
    <source>
        <dbReference type="SAM" id="SignalP"/>
    </source>
</evidence>
<dbReference type="Proteomes" id="UP001302321">
    <property type="component" value="Unassembled WGS sequence"/>
</dbReference>